<dbReference type="InterPro" id="IPR005467">
    <property type="entry name" value="His_kinase_dom"/>
</dbReference>
<dbReference type="Proteomes" id="UP000295188">
    <property type="component" value="Unassembled WGS sequence"/>
</dbReference>
<evidence type="ECO:0000259" key="9">
    <source>
        <dbReference type="PROSITE" id="PS50109"/>
    </source>
</evidence>
<dbReference type="InterPro" id="IPR001789">
    <property type="entry name" value="Sig_transdc_resp-reg_receiver"/>
</dbReference>
<evidence type="ECO:0000256" key="2">
    <source>
        <dbReference type="ARBA" id="ARBA00004370"/>
    </source>
</evidence>
<name>A0A4R3K3U7_9FIRM</name>
<dbReference type="SUPFAM" id="SSF47384">
    <property type="entry name" value="Homodimeric domain of signal transducing histidine kinase"/>
    <property type="match status" value="1"/>
</dbReference>
<dbReference type="GO" id="GO:0000155">
    <property type="term" value="F:phosphorelay sensor kinase activity"/>
    <property type="evidence" value="ECO:0007669"/>
    <property type="project" value="InterPro"/>
</dbReference>
<dbReference type="GO" id="GO:0007234">
    <property type="term" value="P:osmosensory signaling via phosphorelay pathway"/>
    <property type="evidence" value="ECO:0007669"/>
    <property type="project" value="TreeGrafter"/>
</dbReference>
<evidence type="ECO:0000313" key="11">
    <source>
        <dbReference type="EMBL" id="TCS77370.1"/>
    </source>
</evidence>
<evidence type="ECO:0000256" key="5">
    <source>
        <dbReference type="ARBA" id="ARBA00022679"/>
    </source>
</evidence>
<dbReference type="FunFam" id="3.30.565.10:FF:000006">
    <property type="entry name" value="Sensor histidine kinase WalK"/>
    <property type="match status" value="1"/>
</dbReference>
<comment type="catalytic activity">
    <reaction evidence="1">
        <text>ATP + protein L-histidine = ADP + protein N-phospho-L-histidine.</text>
        <dbReference type="EC" id="2.7.13.3"/>
    </reaction>
</comment>
<sequence>MTNVLFFYTIAEKNEYVKMISKNIEEKVFFMAVPYEKQILIVDDSPESIELVSSILKRSDFTIRVAKSANSALQLLQFRLPHIILLDVTMPEMDGFDFCRLLKNDSKYKKIPIIFLTASNDEESIKKAFELGAQDYVTKPFKPAELIARVNTQLKLAQRTEELENAYKNLDSFCYSVAHDLKAPLLSIKRLIDFLLHDCAAKFTIDERELAANIQEKSHEVTDIIDHLLEFSHAGSKEIHMHKIDPRPVFLTTYNELRALEPSRKICFHIEELPCIYADPILFKLLCQNILSNALKYTRKKEHAIIKISCQQTEDYLVFSVKDNGAGFDMRYVNRLFHVFERLHSESEFEGTGVGLAICQRILQRQGGKAWMTGQLEKGATFFFSLPCIENFADDTIDNNI</sequence>
<dbReference type="Pfam" id="PF00072">
    <property type="entry name" value="Response_reg"/>
    <property type="match status" value="1"/>
</dbReference>
<keyword evidence="6 11" id="KW-0418">Kinase</keyword>
<evidence type="ECO:0000256" key="6">
    <source>
        <dbReference type="ARBA" id="ARBA00022777"/>
    </source>
</evidence>
<dbReference type="GO" id="GO:0030295">
    <property type="term" value="F:protein kinase activator activity"/>
    <property type="evidence" value="ECO:0007669"/>
    <property type="project" value="TreeGrafter"/>
</dbReference>
<dbReference type="SMART" id="SM00387">
    <property type="entry name" value="HATPase_c"/>
    <property type="match status" value="1"/>
</dbReference>
<keyword evidence="7" id="KW-0902">Two-component regulatory system</keyword>
<gene>
    <name evidence="11" type="ORF">EDC37_11635</name>
</gene>
<feature type="modified residue" description="4-aspartylphosphate" evidence="8">
    <location>
        <position position="87"/>
    </location>
</feature>
<dbReference type="PANTHER" id="PTHR42878:SF15">
    <property type="entry name" value="BACTERIOPHYTOCHROME"/>
    <property type="match status" value="1"/>
</dbReference>
<evidence type="ECO:0000256" key="8">
    <source>
        <dbReference type="PROSITE-ProRule" id="PRU00169"/>
    </source>
</evidence>
<dbReference type="SUPFAM" id="SSF52172">
    <property type="entry name" value="CheY-like"/>
    <property type="match status" value="1"/>
</dbReference>
<evidence type="ECO:0000256" key="3">
    <source>
        <dbReference type="ARBA" id="ARBA00012438"/>
    </source>
</evidence>
<dbReference type="InterPro" id="IPR003661">
    <property type="entry name" value="HisK_dim/P_dom"/>
</dbReference>
<dbReference type="InterPro" id="IPR011006">
    <property type="entry name" value="CheY-like_superfamily"/>
</dbReference>
<keyword evidence="12" id="KW-1185">Reference proteome</keyword>
<dbReference type="InterPro" id="IPR036097">
    <property type="entry name" value="HisK_dim/P_sf"/>
</dbReference>
<organism evidence="11 12">
    <name type="scientific">Pectinatus cerevisiiphilus</name>
    <dbReference type="NCBI Taxonomy" id="86956"/>
    <lineage>
        <taxon>Bacteria</taxon>
        <taxon>Bacillati</taxon>
        <taxon>Bacillota</taxon>
        <taxon>Negativicutes</taxon>
        <taxon>Selenomonadales</taxon>
        <taxon>Selenomonadaceae</taxon>
        <taxon>Pectinatus</taxon>
    </lineage>
</organism>
<dbReference type="PANTHER" id="PTHR42878">
    <property type="entry name" value="TWO-COMPONENT HISTIDINE KINASE"/>
    <property type="match status" value="1"/>
</dbReference>
<dbReference type="EC" id="2.7.13.3" evidence="3"/>
<comment type="caution">
    <text evidence="11">The sequence shown here is derived from an EMBL/GenBank/DDBJ whole genome shotgun (WGS) entry which is preliminary data.</text>
</comment>
<dbReference type="GO" id="GO:0016020">
    <property type="term" value="C:membrane"/>
    <property type="evidence" value="ECO:0007669"/>
    <property type="project" value="UniProtKB-SubCell"/>
</dbReference>
<evidence type="ECO:0000256" key="4">
    <source>
        <dbReference type="ARBA" id="ARBA00022553"/>
    </source>
</evidence>
<dbReference type="Pfam" id="PF02518">
    <property type="entry name" value="HATPase_c"/>
    <property type="match status" value="1"/>
</dbReference>
<dbReference type="PROSITE" id="PS50109">
    <property type="entry name" value="HIS_KIN"/>
    <property type="match status" value="1"/>
</dbReference>
<comment type="subcellular location">
    <subcellularLocation>
        <location evidence="2">Membrane</location>
    </subcellularLocation>
</comment>
<evidence type="ECO:0000256" key="1">
    <source>
        <dbReference type="ARBA" id="ARBA00000085"/>
    </source>
</evidence>
<dbReference type="PRINTS" id="PR00344">
    <property type="entry name" value="BCTRLSENSOR"/>
</dbReference>
<dbReference type="InterPro" id="IPR004358">
    <property type="entry name" value="Sig_transdc_His_kin-like_C"/>
</dbReference>
<proteinExistence type="predicted"/>
<dbReference type="PROSITE" id="PS50110">
    <property type="entry name" value="RESPONSE_REGULATORY"/>
    <property type="match status" value="1"/>
</dbReference>
<feature type="domain" description="Response regulatory" evidence="10">
    <location>
        <begin position="38"/>
        <end position="154"/>
    </location>
</feature>
<dbReference type="Gene3D" id="1.10.287.130">
    <property type="match status" value="1"/>
</dbReference>
<dbReference type="GO" id="GO:0000156">
    <property type="term" value="F:phosphorelay response regulator activity"/>
    <property type="evidence" value="ECO:0007669"/>
    <property type="project" value="TreeGrafter"/>
</dbReference>
<dbReference type="Gene3D" id="3.40.50.2300">
    <property type="match status" value="1"/>
</dbReference>
<accession>A0A4R3K3U7</accession>
<dbReference type="InterPro" id="IPR050351">
    <property type="entry name" value="BphY/WalK/GraS-like"/>
</dbReference>
<evidence type="ECO:0000313" key="12">
    <source>
        <dbReference type="Proteomes" id="UP000295188"/>
    </source>
</evidence>
<dbReference type="SMART" id="SM00448">
    <property type="entry name" value="REC"/>
    <property type="match status" value="1"/>
</dbReference>
<keyword evidence="5" id="KW-0808">Transferase</keyword>
<reference evidence="11 12" key="1">
    <citation type="submission" date="2019-03" db="EMBL/GenBank/DDBJ databases">
        <title>Genomic Encyclopedia of Type Strains, Phase IV (KMG-IV): sequencing the most valuable type-strain genomes for metagenomic binning, comparative biology and taxonomic classification.</title>
        <authorList>
            <person name="Goeker M."/>
        </authorList>
    </citation>
    <scope>NUCLEOTIDE SEQUENCE [LARGE SCALE GENOMIC DNA]</scope>
    <source>
        <strain evidence="11 12">DSM 20467</strain>
    </source>
</reference>
<evidence type="ECO:0000259" key="10">
    <source>
        <dbReference type="PROSITE" id="PS50110"/>
    </source>
</evidence>
<dbReference type="Gene3D" id="3.30.565.10">
    <property type="entry name" value="Histidine kinase-like ATPase, C-terminal domain"/>
    <property type="match status" value="1"/>
</dbReference>
<dbReference type="SUPFAM" id="SSF55874">
    <property type="entry name" value="ATPase domain of HSP90 chaperone/DNA topoisomerase II/histidine kinase"/>
    <property type="match status" value="1"/>
</dbReference>
<dbReference type="AlphaFoldDB" id="A0A4R3K3U7"/>
<dbReference type="EMBL" id="SMAA01000016">
    <property type="protein sequence ID" value="TCS77370.1"/>
    <property type="molecule type" value="Genomic_DNA"/>
</dbReference>
<evidence type="ECO:0000256" key="7">
    <source>
        <dbReference type="ARBA" id="ARBA00023012"/>
    </source>
</evidence>
<dbReference type="InterPro" id="IPR036890">
    <property type="entry name" value="HATPase_C_sf"/>
</dbReference>
<protein>
    <recommendedName>
        <fullName evidence="3">histidine kinase</fullName>
        <ecNumber evidence="3">2.7.13.3</ecNumber>
    </recommendedName>
</protein>
<dbReference type="CDD" id="cd00082">
    <property type="entry name" value="HisKA"/>
    <property type="match status" value="1"/>
</dbReference>
<keyword evidence="4 8" id="KW-0597">Phosphoprotein</keyword>
<feature type="domain" description="Histidine kinase" evidence="9">
    <location>
        <begin position="176"/>
        <end position="390"/>
    </location>
</feature>
<dbReference type="InterPro" id="IPR003594">
    <property type="entry name" value="HATPase_dom"/>
</dbReference>